<feature type="compositionally biased region" description="Low complexity" evidence="1">
    <location>
        <begin position="1"/>
        <end position="24"/>
    </location>
</feature>
<proteinExistence type="predicted"/>
<sequence>MSSYSNTINSNANNNPSNNPSSNNYQFQQLKEDLIFDPHQMSMSIPQQRFYNPTLLQPQNQAGQGSTPQQQQPSQNSQPQPQPQQQQQQQQPYLMNVPQTYTQSQPQQLMYSMPPLQAQQQGGGAGNTNGSMPPPPPHHSYQQQSPQQQQQLSQMQQSQTNNNSQFYDSTIPNYLIMGQGSVIPNQTTNQPNISYYNYAPPIPPPNVQQQQPLQSIPPQKTQTIPQQQSLPPPPQRTVRSKSQTSLNSGKGRSRSSVASNKGTKKQSSSPSSIPNGGPPLNSVIYPNFPERMQQILPPPPLSRAPVRPDMSINLTSKRAKRKSKFTPEQDDLIVGLKKKGKSWVEIAEITGVGSYLAARNRYQVIVGQQGNNNSSAWDNKDKLFLHQLLDAAELEKWRFICLELNKSTNKNFTDYECREMIRELFFKNPVSFGVNEETIAEAQREKKLTEKIIDQREQSRKKRSNNQQQHQHQHQHQHQASLPFQVDAKYIDPQYRNYQTSQFMSNNTSATNSNTSGGITITPPQQQHHHTNQDPALPPPPQPIPPSSTTSLSMQQQIYNKQYY</sequence>
<feature type="compositionally biased region" description="Low complexity" evidence="1">
    <location>
        <begin position="505"/>
        <end position="526"/>
    </location>
</feature>
<dbReference type="OrthoDB" id="2350934at2759"/>
<evidence type="ECO:0000313" key="2">
    <source>
        <dbReference type="EMBL" id="EER30721.1"/>
    </source>
</evidence>
<dbReference type="VEuPathDB" id="FungiDB:CTRG_05717"/>
<dbReference type="GeneID" id="8300932"/>
<feature type="compositionally biased region" description="Low complexity" evidence="1">
    <location>
        <begin position="59"/>
        <end position="92"/>
    </location>
</feature>
<evidence type="ECO:0000313" key="3">
    <source>
        <dbReference type="Proteomes" id="UP000002037"/>
    </source>
</evidence>
<feature type="region of interest" description="Disordered" evidence="1">
    <location>
        <begin position="116"/>
        <end position="167"/>
    </location>
</feature>
<keyword evidence="3" id="KW-1185">Reference proteome</keyword>
<dbReference type="HOGENOM" id="CLU_527843_0_0_1"/>
<feature type="region of interest" description="Disordered" evidence="1">
    <location>
        <begin position="194"/>
        <end position="285"/>
    </location>
</feature>
<dbReference type="EMBL" id="GG692403">
    <property type="protein sequence ID" value="EER30721.1"/>
    <property type="molecule type" value="Genomic_DNA"/>
</dbReference>
<feature type="compositionally biased region" description="Low complexity" evidence="1">
    <location>
        <begin position="267"/>
        <end position="282"/>
    </location>
</feature>
<feature type="compositionally biased region" description="Low complexity" evidence="1">
    <location>
        <begin position="139"/>
        <end position="165"/>
    </location>
</feature>
<evidence type="ECO:0008006" key="4">
    <source>
        <dbReference type="Google" id="ProtNLM"/>
    </source>
</evidence>
<dbReference type="STRING" id="294747.C5MI24"/>
<feature type="region of interest" description="Disordered" evidence="1">
    <location>
        <begin position="455"/>
        <end position="482"/>
    </location>
</feature>
<dbReference type="eggNOG" id="ENOG502S8GZ">
    <property type="taxonomic scope" value="Eukaryota"/>
</dbReference>
<feature type="region of interest" description="Disordered" evidence="1">
    <location>
        <begin position="1"/>
        <end position="92"/>
    </location>
</feature>
<organism evidence="2 3">
    <name type="scientific">Candida tropicalis (strain ATCC MYA-3404 / T1)</name>
    <name type="common">Yeast</name>
    <dbReference type="NCBI Taxonomy" id="294747"/>
    <lineage>
        <taxon>Eukaryota</taxon>
        <taxon>Fungi</taxon>
        <taxon>Dikarya</taxon>
        <taxon>Ascomycota</taxon>
        <taxon>Saccharomycotina</taxon>
        <taxon>Pichiomycetes</taxon>
        <taxon>Debaryomycetaceae</taxon>
        <taxon>Candida/Lodderomyces clade</taxon>
        <taxon>Candida</taxon>
    </lineage>
</organism>
<dbReference type="RefSeq" id="XP_002551419.1">
    <property type="nucleotide sequence ID" value="XM_002551373.1"/>
</dbReference>
<name>C5MI24_CANTT</name>
<gene>
    <name evidence="2" type="ORF">CTRG_05717</name>
</gene>
<dbReference type="AlphaFoldDB" id="C5MI24"/>
<protein>
    <recommendedName>
        <fullName evidence="4">Adherence factor</fullName>
    </recommendedName>
</protein>
<evidence type="ECO:0000256" key="1">
    <source>
        <dbReference type="SAM" id="MobiDB-lite"/>
    </source>
</evidence>
<feature type="compositionally biased region" description="Polar residues" evidence="1">
    <location>
        <begin position="41"/>
        <end position="58"/>
    </location>
</feature>
<reference evidence="2 3" key="1">
    <citation type="journal article" date="2009" name="Nature">
        <title>Evolution of pathogenicity and sexual reproduction in eight Candida genomes.</title>
        <authorList>
            <person name="Butler G."/>
            <person name="Rasmussen M.D."/>
            <person name="Lin M.F."/>
            <person name="Santos M.A."/>
            <person name="Sakthikumar S."/>
            <person name="Munro C.A."/>
            <person name="Rheinbay E."/>
            <person name="Grabherr M."/>
            <person name="Forche A."/>
            <person name="Reedy J.L."/>
            <person name="Agrafioti I."/>
            <person name="Arnaud M.B."/>
            <person name="Bates S."/>
            <person name="Brown A.J."/>
            <person name="Brunke S."/>
            <person name="Costanzo M.C."/>
            <person name="Fitzpatrick D.A."/>
            <person name="de Groot P.W."/>
            <person name="Harris D."/>
            <person name="Hoyer L.L."/>
            <person name="Hube B."/>
            <person name="Klis F.M."/>
            <person name="Kodira C."/>
            <person name="Lennard N."/>
            <person name="Logue M.E."/>
            <person name="Martin R."/>
            <person name="Neiman A.M."/>
            <person name="Nikolaou E."/>
            <person name="Quail M.A."/>
            <person name="Quinn J."/>
            <person name="Santos M.C."/>
            <person name="Schmitzberger F.F."/>
            <person name="Sherlock G."/>
            <person name="Shah P."/>
            <person name="Silverstein K.A."/>
            <person name="Skrzypek M.S."/>
            <person name="Soll D."/>
            <person name="Staggs R."/>
            <person name="Stansfield I."/>
            <person name="Stumpf M.P."/>
            <person name="Sudbery P.E."/>
            <person name="Srikantha T."/>
            <person name="Zeng Q."/>
            <person name="Berman J."/>
            <person name="Berriman M."/>
            <person name="Heitman J."/>
            <person name="Gow N.A."/>
            <person name="Lorenz M.C."/>
            <person name="Birren B.W."/>
            <person name="Kellis M."/>
            <person name="Cuomo C.A."/>
        </authorList>
    </citation>
    <scope>NUCLEOTIDE SEQUENCE [LARGE SCALE GENOMIC DNA]</scope>
    <source>
        <strain evidence="3">ATCC MYA-3404 / T1</strain>
    </source>
</reference>
<dbReference type="KEGG" id="ctp:CTRG_05717"/>
<feature type="compositionally biased region" description="Low complexity" evidence="1">
    <location>
        <begin position="207"/>
        <end position="229"/>
    </location>
</feature>
<feature type="compositionally biased region" description="Pro residues" evidence="1">
    <location>
        <begin position="536"/>
        <end position="546"/>
    </location>
</feature>
<dbReference type="Proteomes" id="UP000002037">
    <property type="component" value="Unassembled WGS sequence"/>
</dbReference>
<feature type="region of interest" description="Disordered" evidence="1">
    <location>
        <begin position="505"/>
        <end position="553"/>
    </location>
</feature>
<feature type="compositionally biased region" description="Polar residues" evidence="1">
    <location>
        <begin position="240"/>
        <end position="261"/>
    </location>
</feature>
<accession>C5MI24</accession>